<keyword evidence="5 9" id="KW-0378">Hydrolase</keyword>
<dbReference type="SUPFAM" id="SSF51445">
    <property type="entry name" value="(Trans)glycosidases"/>
    <property type="match status" value="1"/>
</dbReference>
<comment type="function">
    <text evidence="1">Alpha-L-fucosidase is responsible for hydrolyzing the alpha-1,6-linked fucose joined to the reducing-end N-acetylglucosamine of the carbohydrate moieties of glycoproteins.</text>
</comment>
<dbReference type="InterPro" id="IPR057739">
    <property type="entry name" value="Glyco_hydro_29_N"/>
</dbReference>
<evidence type="ECO:0000256" key="7">
    <source>
        <dbReference type="SAM" id="SignalP"/>
    </source>
</evidence>
<gene>
    <name evidence="9" type="ORF">B0J12DRAFT_654773</name>
</gene>
<sequence>MYSKAIVSAPWLTLVPLSSAQALFMPQNAFQPLAGQPLSFPVDLSPLFNNRGFGLTPNESDFDGMGGAFPAESIPPSSFVYSGFNYQFPEYRQTGNDNVIATGQTLSVPRGKYISVALLAASETGLASTTVNASYADGSEGSDAILVPAWWNWPYPAGGDIVLPYRLTNETVDYNRTNIFHVTGWLDSSKDLTSLTLPNVTGGSSTSPGGAAVEARLHIFALSLLPVANTPPPGPQLEVQYARSTQKWIEGTNKTQIFEVTVNNVGTDFVLKDHSVSVWVESAGVETVTNATVKRLRHGDQAVVEVGVVNKGGVEPGTVGNATVHVAGEGMPSTEYTLNATFGVADYQATYDSVYSHESPSWFNDAKYGIFIHWGVYAVPGWGNSGENESYAEWYWWHQNEGPGTSVGTWEYHLENYGPDVVYDDFIQNFTASAFDPKSWVDLFADAGAQYFVQVSKHHDGYAIFDLPANVSQRTSVALPPHRNLLQELFDAASTHQPQLHRAVYFSLPEWFHPDYARYGFGDWPGGNATNPYTNESLPYAGYVPVGDYITDVIVPEMDALADMGIEIMWCDIGGPNVTAEWASSWFNRAAAEGRQVVMNARCGLPGDFDTPEYARYAGVQARKWESNLGMDPYSYGYNRATPDEAYMNASAIVRSLVDIVSKNGNFLLDVGPMENGTIVEICQRNLREAGEWIKGHAEAVFGTRYWSVTPQEGESVRFTTTADAFYVLLLEKPDGELVLESPVPRVEGDEVTVVGGSLNGTVVPSRQQDDGRVVLEISDEVANGDQFVWVFKITY</sequence>
<dbReference type="PANTHER" id="PTHR10030:SF37">
    <property type="entry name" value="ALPHA-L-FUCOSIDASE-RELATED"/>
    <property type="match status" value="1"/>
</dbReference>
<dbReference type="PRINTS" id="PR00741">
    <property type="entry name" value="GLHYDRLASE29"/>
</dbReference>
<dbReference type="Proteomes" id="UP000774617">
    <property type="component" value="Unassembled WGS sequence"/>
</dbReference>
<keyword evidence="10" id="KW-1185">Reference proteome</keyword>
<evidence type="ECO:0000256" key="3">
    <source>
        <dbReference type="ARBA" id="ARBA00012662"/>
    </source>
</evidence>
<comment type="caution">
    <text evidence="9">The sequence shown here is derived from an EMBL/GenBank/DDBJ whole genome shotgun (WGS) entry which is preliminary data.</text>
</comment>
<dbReference type="PANTHER" id="PTHR10030">
    <property type="entry name" value="ALPHA-L-FUCOSIDASE"/>
    <property type="match status" value="1"/>
</dbReference>
<dbReference type="Pfam" id="PF01120">
    <property type="entry name" value="Alpha_L_fucos"/>
    <property type="match status" value="1"/>
</dbReference>
<protein>
    <recommendedName>
        <fullName evidence="3">alpha-L-fucosidase</fullName>
        <ecNumber evidence="3">3.2.1.51</ecNumber>
    </recommendedName>
</protein>
<name>A0ABQ8GJB8_9PEZI</name>
<evidence type="ECO:0000256" key="2">
    <source>
        <dbReference type="ARBA" id="ARBA00007951"/>
    </source>
</evidence>
<dbReference type="EMBL" id="JAGTJR010000008">
    <property type="protein sequence ID" value="KAH7055523.1"/>
    <property type="molecule type" value="Genomic_DNA"/>
</dbReference>
<dbReference type="InterPro" id="IPR000933">
    <property type="entry name" value="Glyco_hydro_29"/>
</dbReference>
<keyword evidence="4 7" id="KW-0732">Signal</keyword>
<dbReference type="InterPro" id="IPR017853">
    <property type="entry name" value="GH"/>
</dbReference>
<feature type="signal peptide" evidence="7">
    <location>
        <begin position="1"/>
        <end position="20"/>
    </location>
</feature>
<dbReference type="Gene3D" id="3.20.20.80">
    <property type="entry name" value="Glycosidases"/>
    <property type="match status" value="1"/>
</dbReference>
<dbReference type="EC" id="3.2.1.51" evidence="3"/>
<evidence type="ECO:0000256" key="4">
    <source>
        <dbReference type="ARBA" id="ARBA00022729"/>
    </source>
</evidence>
<keyword evidence="6" id="KW-0326">Glycosidase</keyword>
<evidence type="ECO:0000256" key="5">
    <source>
        <dbReference type="ARBA" id="ARBA00022801"/>
    </source>
</evidence>
<dbReference type="GO" id="GO:0016787">
    <property type="term" value="F:hydrolase activity"/>
    <property type="evidence" value="ECO:0007669"/>
    <property type="project" value="UniProtKB-KW"/>
</dbReference>
<feature type="chain" id="PRO_5046300473" description="alpha-L-fucosidase" evidence="7">
    <location>
        <begin position="21"/>
        <end position="796"/>
    </location>
</feature>
<evidence type="ECO:0000256" key="6">
    <source>
        <dbReference type="ARBA" id="ARBA00023295"/>
    </source>
</evidence>
<proteinExistence type="inferred from homology"/>
<evidence type="ECO:0000313" key="10">
    <source>
        <dbReference type="Proteomes" id="UP000774617"/>
    </source>
</evidence>
<evidence type="ECO:0000313" key="9">
    <source>
        <dbReference type="EMBL" id="KAH7055523.1"/>
    </source>
</evidence>
<evidence type="ECO:0000259" key="8">
    <source>
        <dbReference type="Pfam" id="PF01120"/>
    </source>
</evidence>
<evidence type="ECO:0000256" key="1">
    <source>
        <dbReference type="ARBA" id="ARBA00004071"/>
    </source>
</evidence>
<reference evidence="9 10" key="1">
    <citation type="journal article" date="2021" name="Nat. Commun.">
        <title>Genetic determinants of endophytism in the Arabidopsis root mycobiome.</title>
        <authorList>
            <person name="Mesny F."/>
            <person name="Miyauchi S."/>
            <person name="Thiergart T."/>
            <person name="Pickel B."/>
            <person name="Atanasova L."/>
            <person name="Karlsson M."/>
            <person name="Huettel B."/>
            <person name="Barry K.W."/>
            <person name="Haridas S."/>
            <person name="Chen C."/>
            <person name="Bauer D."/>
            <person name="Andreopoulos W."/>
            <person name="Pangilinan J."/>
            <person name="LaButti K."/>
            <person name="Riley R."/>
            <person name="Lipzen A."/>
            <person name="Clum A."/>
            <person name="Drula E."/>
            <person name="Henrissat B."/>
            <person name="Kohler A."/>
            <person name="Grigoriev I.V."/>
            <person name="Martin F.M."/>
            <person name="Hacquard S."/>
        </authorList>
    </citation>
    <scope>NUCLEOTIDE SEQUENCE [LARGE SCALE GENOMIC DNA]</scope>
    <source>
        <strain evidence="9 10">MPI-SDFR-AT-0080</strain>
    </source>
</reference>
<comment type="similarity">
    <text evidence="2">Belongs to the glycosyl hydrolase 29 family.</text>
</comment>
<dbReference type="SMART" id="SM00812">
    <property type="entry name" value="Alpha_L_fucos"/>
    <property type="match status" value="1"/>
</dbReference>
<dbReference type="InterPro" id="IPR016286">
    <property type="entry name" value="FUC_metazoa-typ"/>
</dbReference>
<feature type="domain" description="Glycoside hydrolase family 29 N-terminal" evidence="8">
    <location>
        <begin position="345"/>
        <end position="698"/>
    </location>
</feature>
<accession>A0ABQ8GJB8</accession>
<organism evidence="9 10">
    <name type="scientific">Macrophomina phaseolina</name>
    <dbReference type="NCBI Taxonomy" id="35725"/>
    <lineage>
        <taxon>Eukaryota</taxon>
        <taxon>Fungi</taxon>
        <taxon>Dikarya</taxon>
        <taxon>Ascomycota</taxon>
        <taxon>Pezizomycotina</taxon>
        <taxon>Dothideomycetes</taxon>
        <taxon>Dothideomycetes incertae sedis</taxon>
        <taxon>Botryosphaeriales</taxon>
        <taxon>Botryosphaeriaceae</taxon>
        <taxon>Macrophomina</taxon>
    </lineage>
</organism>